<evidence type="ECO:0000313" key="2">
    <source>
        <dbReference type="Proteomes" id="UP000053477"/>
    </source>
</evidence>
<dbReference type="InParanoid" id="A0A0H2R5F2"/>
<sequence length="218" mass="25043">MKSLRRVVIFNHDHDHDHRATTSSTICSTRATHASSHLVKSFPTDMKLDEKTYIEWTNVAGNWSRPWIGEHGWGALLVSQSISIHHPNAGHSETKFAPSTLRAVVRWHSKRLDASCGLFWRTQMRNVFKRLLRAEFLSRREEKSLSLKGTMKLQEKPLGGAKSKATATRQTKDLVRTRTEYDGCSQLSLNHVDDFRSRPFRFASNDRAAEFQILSRLE</sequence>
<reference evidence="1 2" key="1">
    <citation type="submission" date="2015-04" db="EMBL/GenBank/DDBJ databases">
        <title>Complete genome sequence of Schizopora paradoxa KUC8140, a cosmopolitan wood degrader in East Asia.</title>
        <authorList>
            <consortium name="DOE Joint Genome Institute"/>
            <person name="Min B."/>
            <person name="Park H."/>
            <person name="Jang Y."/>
            <person name="Kim J.-J."/>
            <person name="Kim K.H."/>
            <person name="Pangilinan J."/>
            <person name="Lipzen A."/>
            <person name="Riley R."/>
            <person name="Grigoriev I.V."/>
            <person name="Spatafora J.W."/>
            <person name="Choi I.-G."/>
        </authorList>
    </citation>
    <scope>NUCLEOTIDE SEQUENCE [LARGE SCALE GENOMIC DNA]</scope>
    <source>
        <strain evidence="1 2">KUC8140</strain>
    </source>
</reference>
<keyword evidence="2" id="KW-1185">Reference proteome</keyword>
<name>A0A0H2R5F2_9AGAM</name>
<gene>
    <name evidence="1" type="ORF">SCHPADRAFT_894940</name>
</gene>
<proteinExistence type="predicted"/>
<organism evidence="1 2">
    <name type="scientific">Schizopora paradoxa</name>
    <dbReference type="NCBI Taxonomy" id="27342"/>
    <lineage>
        <taxon>Eukaryota</taxon>
        <taxon>Fungi</taxon>
        <taxon>Dikarya</taxon>
        <taxon>Basidiomycota</taxon>
        <taxon>Agaricomycotina</taxon>
        <taxon>Agaricomycetes</taxon>
        <taxon>Hymenochaetales</taxon>
        <taxon>Schizoporaceae</taxon>
        <taxon>Schizopora</taxon>
    </lineage>
</organism>
<dbReference type="Proteomes" id="UP000053477">
    <property type="component" value="Unassembled WGS sequence"/>
</dbReference>
<dbReference type="EMBL" id="KQ086162">
    <property type="protein sequence ID" value="KLO07074.1"/>
    <property type="molecule type" value="Genomic_DNA"/>
</dbReference>
<accession>A0A0H2R5F2</accession>
<dbReference type="AlphaFoldDB" id="A0A0H2R5F2"/>
<protein>
    <submittedName>
        <fullName evidence="1">Uncharacterized protein</fullName>
    </submittedName>
</protein>
<evidence type="ECO:0000313" key="1">
    <source>
        <dbReference type="EMBL" id="KLO07074.1"/>
    </source>
</evidence>